<gene>
    <name evidence="1" type="ORF">EVAR_10116_1</name>
</gene>
<accession>A0A4C1UC30</accession>
<dbReference type="AlphaFoldDB" id="A0A4C1UC30"/>
<dbReference type="EMBL" id="BGZK01000156">
    <property type="protein sequence ID" value="GBP24015.1"/>
    <property type="molecule type" value="Genomic_DNA"/>
</dbReference>
<keyword evidence="2" id="KW-1185">Reference proteome</keyword>
<name>A0A4C1UC30_EUMVA</name>
<organism evidence="1 2">
    <name type="scientific">Eumeta variegata</name>
    <name type="common">Bagworm moth</name>
    <name type="synonym">Eumeta japonica</name>
    <dbReference type="NCBI Taxonomy" id="151549"/>
    <lineage>
        <taxon>Eukaryota</taxon>
        <taxon>Metazoa</taxon>
        <taxon>Ecdysozoa</taxon>
        <taxon>Arthropoda</taxon>
        <taxon>Hexapoda</taxon>
        <taxon>Insecta</taxon>
        <taxon>Pterygota</taxon>
        <taxon>Neoptera</taxon>
        <taxon>Endopterygota</taxon>
        <taxon>Lepidoptera</taxon>
        <taxon>Glossata</taxon>
        <taxon>Ditrysia</taxon>
        <taxon>Tineoidea</taxon>
        <taxon>Psychidae</taxon>
        <taxon>Oiketicinae</taxon>
        <taxon>Eumeta</taxon>
    </lineage>
</organism>
<sequence length="96" mass="10819">MYVSVLSMFTDFSERAQPTILRARRDATHGHRKLVKVLKREMDAVVDTRKRAGALLRSKLQSAGEPALTCEWTRRQGTAHINGHGAERAVCKCRLT</sequence>
<dbReference type="Proteomes" id="UP000299102">
    <property type="component" value="Unassembled WGS sequence"/>
</dbReference>
<evidence type="ECO:0000313" key="2">
    <source>
        <dbReference type="Proteomes" id="UP000299102"/>
    </source>
</evidence>
<protein>
    <submittedName>
        <fullName evidence="1">Uncharacterized protein</fullName>
    </submittedName>
</protein>
<proteinExistence type="predicted"/>
<comment type="caution">
    <text evidence="1">The sequence shown here is derived from an EMBL/GenBank/DDBJ whole genome shotgun (WGS) entry which is preliminary data.</text>
</comment>
<reference evidence="1 2" key="1">
    <citation type="journal article" date="2019" name="Commun. Biol.">
        <title>The bagworm genome reveals a unique fibroin gene that provides high tensile strength.</title>
        <authorList>
            <person name="Kono N."/>
            <person name="Nakamura H."/>
            <person name="Ohtoshi R."/>
            <person name="Tomita M."/>
            <person name="Numata K."/>
            <person name="Arakawa K."/>
        </authorList>
    </citation>
    <scope>NUCLEOTIDE SEQUENCE [LARGE SCALE GENOMIC DNA]</scope>
</reference>
<evidence type="ECO:0000313" key="1">
    <source>
        <dbReference type="EMBL" id="GBP24015.1"/>
    </source>
</evidence>